<dbReference type="STRING" id="585531.HMPREF0063_10975"/>
<feature type="domain" description="UvrD-like helicase C-terminal" evidence="2">
    <location>
        <begin position="483"/>
        <end position="525"/>
    </location>
</feature>
<dbReference type="InterPro" id="IPR011528">
    <property type="entry name" value="NERD"/>
</dbReference>
<dbReference type="OrthoDB" id="4509614at2"/>
<dbReference type="Proteomes" id="UP000003111">
    <property type="component" value="Unassembled WGS sequence"/>
</dbReference>
<dbReference type="GO" id="GO:0003677">
    <property type="term" value="F:DNA binding"/>
    <property type="evidence" value="ECO:0007669"/>
    <property type="project" value="InterPro"/>
</dbReference>
<dbReference type="GO" id="GO:0000725">
    <property type="term" value="P:recombinational repair"/>
    <property type="evidence" value="ECO:0007669"/>
    <property type="project" value="TreeGrafter"/>
</dbReference>
<dbReference type="PANTHER" id="PTHR11070:SF2">
    <property type="entry name" value="ATP-DEPENDENT DNA HELICASE SRS2"/>
    <property type="match status" value="1"/>
</dbReference>
<dbReference type="InterPro" id="IPR027785">
    <property type="entry name" value="UvrD-like_helicase_C"/>
</dbReference>
<dbReference type="HOGENOM" id="CLU_024502_0_0_11"/>
<dbReference type="Pfam" id="PF08378">
    <property type="entry name" value="NERD"/>
    <property type="match status" value="1"/>
</dbReference>
<proteinExistence type="predicted"/>
<dbReference type="EMBL" id="ACLF03000003">
    <property type="protein sequence ID" value="EFQ84259.1"/>
    <property type="molecule type" value="Genomic_DNA"/>
</dbReference>
<keyword evidence="4" id="KW-1185">Reference proteome</keyword>
<dbReference type="Gene3D" id="3.40.50.300">
    <property type="entry name" value="P-loop containing nucleotide triphosphate hydrolases"/>
    <property type="match status" value="2"/>
</dbReference>
<dbReference type="PANTHER" id="PTHR11070">
    <property type="entry name" value="UVRD / RECB / PCRA DNA HELICASE FAMILY MEMBER"/>
    <property type="match status" value="1"/>
</dbReference>
<dbReference type="Pfam" id="PF13538">
    <property type="entry name" value="UvrD_C_2"/>
    <property type="match status" value="1"/>
</dbReference>
<dbReference type="GO" id="GO:0043138">
    <property type="term" value="F:3'-5' DNA helicase activity"/>
    <property type="evidence" value="ECO:0007669"/>
    <property type="project" value="TreeGrafter"/>
</dbReference>
<dbReference type="InterPro" id="IPR000212">
    <property type="entry name" value="DNA_helicase_UvrD/REP"/>
</dbReference>
<dbReference type="eggNOG" id="COG1112">
    <property type="taxonomic scope" value="Bacteria"/>
</dbReference>
<comment type="caution">
    <text evidence="3">The sequence shown here is derived from an EMBL/GenBank/DDBJ whole genome shotgun (WGS) entry which is preliminary data.</text>
</comment>
<protein>
    <submittedName>
        <fullName evidence="3">Uncharacterized protein</fullName>
    </submittedName>
</protein>
<dbReference type="SUPFAM" id="SSF52540">
    <property type="entry name" value="P-loop containing nucleoside triphosphate hydrolases"/>
    <property type="match status" value="1"/>
</dbReference>
<name>E2SAI5_9ACTN</name>
<sequence length="547" mass="61766">MLWPQDPNFVNATERRVWTALRDQLGPRDLLIANQAFTTRARDHELDIAVVLDGSGVVVVEVKGGSVWCEDGHWWQAHRGGDHRIDPVGQAKTVKHVLRDWVEESSAWMGRRRIRWAHAVAFPHSEFDRRFGTPDCSRDMVIDRDDLGEIATRLRNLLAVQDSGYRVPDPSDALAIHDALAGRFTPKRLTSATIEEAVAHRDELVERLSAEQANILDATQALTRVEVRGGAGSGKTWLAVEQARRLAASGLRVALLSYTRGLSEWMRRRVSTFVPTDRPAYVGTFHDIGAMWGHQVDRDNNDQHFWEVELPATLLDLAGRQPVAELFDAIVIDEAQDFADDWWPVVLEALKYEDDRLYVYSDEGQRIFQRFGKLPGGLVPLVLDRNLRNTKEIGEAFEPMVPNRMRLGTESGPAVRFVPCAREDASSIADDEVERLLDEGWQPSDLALLTTQSRHQEQLNRLEQGQDAYWASFWDTDQVFYGTVLGFKGLERPAVVVAVNDTADLARAKERLYVGLSRARDHLVVCGDPEMIERFGGPEVLRRLQGE</sequence>
<evidence type="ECO:0000313" key="4">
    <source>
        <dbReference type="Proteomes" id="UP000003111"/>
    </source>
</evidence>
<gene>
    <name evidence="3" type="ORF">HMPREF0063_10975</name>
</gene>
<evidence type="ECO:0000259" key="1">
    <source>
        <dbReference type="Pfam" id="PF08378"/>
    </source>
</evidence>
<reference evidence="3" key="1">
    <citation type="submission" date="2010-08" db="EMBL/GenBank/DDBJ databases">
        <authorList>
            <person name="Muzny D."/>
            <person name="Qin X."/>
            <person name="Buhay C."/>
            <person name="Dugan-Rocha S."/>
            <person name="Ding Y."/>
            <person name="Chen G."/>
            <person name="Hawes A."/>
            <person name="Holder M."/>
            <person name="Jhangiani S."/>
            <person name="Johnson A."/>
            <person name="Khan Z."/>
            <person name="Li Z."/>
            <person name="Liu W."/>
            <person name="Liu X."/>
            <person name="Perez L."/>
            <person name="Shen H."/>
            <person name="Wang Q."/>
            <person name="Watt J."/>
            <person name="Xi L."/>
            <person name="Xin Y."/>
            <person name="Zhou J."/>
            <person name="Deng J."/>
            <person name="Jiang H."/>
            <person name="Liu Y."/>
            <person name="Qu J."/>
            <person name="Song X.-Z."/>
            <person name="Zhang L."/>
            <person name="Villasana D."/>
            <person name="Johnson A."/>
            <person name="Liu J."/>
            <person name="Liyanage D."/>
            <person name="Lorensuhewa L."/>
            <person name="Robinson T."/>
            <person name="Song A."/>
            <person name="Song B.-B."/>
            <person name="Dinh H."/>
            <person name="Thornton R."/>
            <person name="Coyle M."/>
            <person name="Francisco L."/>
            <person name="Jackson L."/>
            <person name="Javaid M."/>
            <person name="Korchina V."/>
            <person name="Kovar C."/>
            <person name="Mata R."/>
            <person name="Mathew T."/>
            <person name="Ngo R."/>
            <person name="Nguyen L."/>
            <person name="Nguyen N."/>
            <person name="Okwuonu G."/>
            <person name="Ongeri F."/>
            <person name="Pham C."/>
            <person name="Simmons D."/>
            <person name="Wilczek-Boney K."/>
            <person name="Hale W."/>
            <person name="Jakkamsetti A."/>
            <person name="Pham P."/>
            <person name="Ruth R."/>
            <person name="San Lucas F."/>
            <person name="Warren J."/>
            <person name="Zhang J."/>
            <person name="Zhao Z."/>
            <person name="Zhou C."/>
            <person name="Zhu D."/>
            <person name="Lee S."/>
            <person name="Bess C."/>
            <person name="Blankenburg K."/>
            <person name="Forbes L."/>
            <person name="Fu Q."/>
            <person name="Gubbala S."/>
            <person name="Hirani K."/>
            <person name="Jayaseelan J.C."/>
            <person name="Lara F."/>
            <person name="Munidasa M."/>
            <person name="Palculict T."/>
            <person name="Patil S."/>
            <person name="Pu L.-L."/>
            <person name="Saada N."/>
            <person name="Tang L."/>
            <person name="Weissenberger G."/>
            <person name="Zhu Y."/>
            <person name="Hemphill L."/>
            <person name="Shang Y."/>
            <person name="Youmans B."/>
            <person name="Ayvaz T."/>
            <person name="Ross M."/>
            <person name="Santibanez J."/>
            <person name="Aqrawi P."/>
            <person name="Gross S."/>
            <person name="Joshi V."/>
            <person name="Fowler G."/>
            <person name="Nazareth L."/>
            <person name="Reid J."/>
            <person name="Worley K."/>
            <person name="Petrosino J."/>
            <person name="Highlander S."/>
            <person name="Gibbs R."/>
        </authorList>
    </citation>
    <scope>NUCLEOTIDE SEQUENCE [LARGE SCALE GENOMIC DNA]</scope>
    <source>
        <strain evidence="3">DSM 15272</strain>
    </source>
</reference>
<organism evidence="3 4">
    <name type="scientific">Aeromicrobium marinum DSM 15272</name>
    <dbReference type="NCBI Taxonomy" id="585531"/>
    <lineage>
        <taxon>Bacteria</taxon>
        <taxon>Bacillati</taxon>
        <taxon>Actinomycetota</taxon>
        <taxon>Actinomycetes</taxon>
        <taxon>Propionibacteriales</taxon>
        <taxon>Nocardioidaceae</taxon>
        <taxon>Aeromicrobium</taxon>
    </lineage>
</organism>
<evidence type="ECO:0000313" key="3">
    <source>
        <dbReference type="EMBL" id="EFQ84259.1"/>
    </source>
</evidence>
<dbReference type="AlphaFoldDB" id="E2SAI5"/>
<dbReference type="InterPro" id="IPR027417">
    <property type="entry name" value="P-loop_NTPase"/>
</dbReference>
<dbReference type="GO" id="GO:0005524">
    <property type="term" value="F:ATP binding"/>
    <property type="evidence" value="ECO:0007669"/>
    <property type="project" value="InterPro"/>
</dbReference>
<evidence type="ECO:0000259" key="2">
    <source>
        <dbReference type="Pfam" id="PF13538"/>
    </source>
</evidence>
<feature type="domain" description="NERD" evidence="1">
    <location>
        <begin position="12"/>
        <end position="104"/>
    </location>
</feature>
<accession>E2SAI5</accession>